<dbReference type="RefSeq" id="XP_007416654.1">
    <property type="nucleotide sequence ID" value="XM_007416592.1"/>
</dbReference>
<evidence type="ECO:0000256" key="3">
    <source>
        <dbReference type="ARBA" id="ARBA00023180"/>
    </source>
</evidence>
<dbReference type="GO" id="GO:0005576">
    <property type="term" value="C:extracellular region"/>
    <property type="evidence" value="ECO:0007669"/>
    <property type="project" value="UniProtKB-SubCell"/>
</dbReference>
<dbReference type="SMART" id="SM00656">
    <property type="entry name" value="Amb_all"/>
    <property type="match status" value="1"/>
</dbReference>
<feature type="region of interest" description="Disordered" evidence="9">
    <location>
        <begin position="107"/>
        <end position="142"/>
    </location>
</feature>
<dbReference type="InterPro" id="IPR011050">
    <property type="entry name" value="Pectin_lyase_fold/virulence"/>
</dbReference>
<evidence type="ECO:0000256" key="7">
    <source>
        <dbReference type="ARBA" id="ARBA00039082"/>
    </source>
</evidence>
<dbReference type="HOGENOM" id="CLU_021980_0_0_1"/>
<dbReference type="EC" id="4.2.2.10" evidence="7"/>
<dbReference type="InterPro" id="IPR012334">
    <property type="entry name" value="Pectin_lyas_fold"/>
</dbReference>
<dbReference type="GO" id="GO:0030570">
    <property type="term" value="F:pectate lyase activity"/>
    <property type="evidence" value="ECO:0007669"/>
    <property type="project" value="InterPro"/>
</dbReference>
<dbReference type="GO" id="GO:0047490">
    <property type="term" value="F:pectin lyase activity"/>
    <property type="evidence" value="ECO:0007669"/>
    <property type="project" value="UniProtKB-EC"/>
</dbReference>
<comment type="function">
    <text evidence="6">Pectinolytic enzymes consist of four classes of enzymes: pectin lyase, polygalacturonase, pectin methylesterase and rhamnogalacturonase. Among pectinolytic enzymes, pectin lyase is the most important in depolymerization of pectin, since it cleaves internal glycosidic bonds of highly methylated pectins.</text>
</comment>
<organism evidence="12">
    <name type="scientific">Melampsora larici-populina (strain 98AG31 / pathotype 3-4-7)</name>
    <name type="common">Poplar leaf rust fungus</name>
    <dbReference type="NCBI Taxonomy" id="747676"/>
    <lineage>
        <taxon>Eukaryota</taxon>
        <taxon>Fungi</taxon>
        <taxon>Dikarya</taxon>
        <taxon>Basidiomycota</taxon>
        <taxon>Pucciniomycotina</taxon>
        <taxon>Pucciniomycetes</taxon>
        <taxon>Pucciniales</taxon>
        <taxon>Melampsoraceae</taxon>
        <taxon>Melampsora</taxon>
    </lineage>
</organism>
<gene>
    <name evidence="11" type="ORF">MELLADRAFT_93893</name>
</gene>
<dbReference type="VEuPathDB" id="FungiDB:MELLADRAFT_93893"/>
<dbReference type="Proteomes" id="UP000001072">
    <property type="component" value="Unassembled WGS sequence"/>
</dbReference>
<dbReference type="InterPro" id="IPR045032">
    <property type="entry name" value="PEL"/>
</dbReference>
<comment type="similarity">
    <text evidence="1 8">Belongs to the polysaccharide lyase 1 family.</text>
</comment>
<dbReference type="Pfam" id="PF00544">
    <property type="entry name" value="Pectate_lyase_4"/>
    <property type="match status" value="1"/>
</dbReference>
<accession>F4S5N1</accession>
<dbReference type="KEGG" id="mlr:MELLADRAFT_93893"/>
<evidence type="ECO:0000256" key="2">
    <source>
        <dbReference type="ARBA" id="ARBA00023157"/>
    </source>
</evidence>
<evidence type="ECO:0000256" key="9">
    <source>
        <dbReference type="SAM" id="MobiDB-lite"/>
    </source>
</evidence>
<dbReference type="Gene3D" id="2.160.20.10">
    <property type="entry name" value="Single-stranded right-handed beta-helix, Pectin lyase-like"/>
    <property type="match status" value="1"/>
</dbReference>
<protein>
    <recommendedName>
        <fullName evidence="7">pectin lyase</fullName>
        <ecNumber evidence="7">4.2.2.10</ecNumber>
    </recommendedName>
</protein>
<dbReference type="GeneID" id="18936723"/>
<evidence type="ECO:0000256" key="6">
    <source>
        <dbReference type="ARBA" id="ARBA00037631"/>
    </source>
</evidence>
<proteinExistence type="inferred from homology"/>
<dbReference type="GO" id="GO:0000272">
    <property type="term" value="P:polysaccharide catabolic process"/>
    <property type="evidence" value="ECO:0007669"/>
    <property type="project" value="UniProtKB-KW"/>
</dbReference>
<dbReference type="PANTHER" id="PTHR31683:SF67">
    <property type="entry name" value="PECTIN LYASE F-RELATED"/>
    <property type="match status" value="1"/>
</dbReference>
<dbReference type="PANTHER" id="PTHR31683">
    <property type="entry name" value="PECTATE LYASE 18-RELATED"/>
    <property type="match status" value="1"/>
</dbReference>
<keyword evidence="8" id="KW-0624">Polysaccharide degradation</keyword>
<evidence type="ECO:0000259" key="10">
    <source>
        <dbReference type="SMART" id="SM00656"/>
    </source>
</evidence>
<keyword evidence="4 8" id="KW-0456">Lyase</keyword>
<evidence type="ECO:0000256" key="1">
    <source>
        <dbReference type="ARBA" id="ARBA00010980"/>
    </source>
</evidence>
<keyword evidence="12" id="KW-1185">Reference proteome</keyword>
<evidence type="ECO:0000256" key="4">
    <source>
        <dbReference type="ARBA" id="ARBA00023239"/>
    </source>
</evidence>
<comment type="subcellular location">
    <subcellularLocation>
        <location evidence="8">Secreted</location>
    </subcellularLocation>
</comment>
<sequence>MELLSKAVDPLALQDSAFHRGGADDVKLTLGKLAVAVFDRAFYSLNPSHIAGTGCRHIIITLRLAGFAGTFVFKTVPRRPSLRYKVFVNWILLDLTRSVRSQVNMDDTHTRQENDPQGNDLPTPFGYGSETTGGGNAKPDTPKSIEELESLLKDDKPRVILIDRTFDFTNTKGNKTEKGCAPWSSCKNGNMVQHARNAGDWCEDSWKQGKETQVTYDAAGIDGLEVKSDKTIRGIGKNGVIKGKGLRMARSSNVIIQLMINHLPIIYRYQNIHITYLNPHLVWGGDAISIDSGKNIWVDHCTFSFIGREMVVVGHDKTTGITLSNNHFDGRTKWSTSCSNQHYWAALLSGDGTTVTMANNTSGRSPKLGVGEMKNVDVHYYNNVHSNCVGSTFEVNGGNILAEGNFFKEVYADHKDQTKTEDGGSAYIPFTSEETQKCKSHIGRDCAPNMMENKKKDTKVGKIKFGKTEKVLEEFKNVKYVQNVTPKAGSELKGKPPGGCGFGLL</sequence>
<name>F4S5N1_MELLP</name>
<dbReference type="InterPro" id="IPR002022">
    <property type="entry name" value="Pec_lyase"/>
</dbReference>
<keyword evidence="3" id="KW-0325">Glycoprotein</keyword>
<evidence type="ECO:0000313" key="11">
    <source>
        <dbReference type="EMBL" id="EGG00056.1"/>
    </source>
</evidence>
<keyword evidence="8" id="KW-0119">Carbohydrate metabolism</keyword>
<dbReference type="SUPFAM" id="SSF51126">
    <property type="entry name" value="Pectin lyase-like"/>
    <property type="match status" value="1"/>
</dbReference>
<dbReference type="OrthoDB" id="1637350at2759"/>
<dbReference type="InParanoid" id="F4S5N1"/>
<evidence type="ECO:0000256" key="8">
    <source>
        <dbReference type="RuleBase" id="RU361173"/>
    </source>
</evidence>
<dbReference type="EMBL" id="GL883151">
    <property type="protein sequence ID" value="EGG00056.1"/>
    <property type="molecule type" value="Genomic_DNA"/>
</dbReference>
<keyword evidence="2" id="KW-1015">Disulfide bond</keyword>
<evidence type="ECO:0000256" key="5">
    <source>
        <dbReference type="ARBA" id="ARBA00036818"/>
    </source>
</evidence>
<feature type="domain" description="Pectate lyase" evidence="10">
    <location>
        <begin position="190"/>
        <end position="413"/>
    </location>
</feature>
<comment type="catalytic activity">
    <reaction evidence="5">
        <text>Eliminative cleavage of (1-&gt;4)-alpha-D-galacturonan methyl ester to give oligosaccharides with 4-deoxy-6-O-methyl-alpha-D-galact-4-enuronosyl groups at their non-reducing ends.</text>
        <dbReference type="EC" id="4.2.2.10"/>
    </reaction>
</comment>
<reference evidence="12" key="1">
    <citation type="journal article" date="2011" name="Proc. Natl. Acad. Sci. U.S.A.">
        <title>Obligate biotrophy features unraveled by the genomic analysis of rust fungi.</title>
        <authorList>
            <person name="Duplessis S."/>
            <person name="Cuomo C.A."/>
            <person name="Lin Y.-C."/>
            <person name="Aerts A."/>
            <person name="Tisserant E."/>
            <person name="Veneault-Fourrey C."/>
            <person name="Joly D.L."/>
            <person name="Hacquard S."/>
            <person name="Amselem J."/>
            <person name="Cantarel B.L."/>
            <person name="Chiu R."/>
            <person name="Coutinho P.M."/>
            <person name="Feau N."/>
            <person name="Field M."/>
            <person name="Frey P."/>
            <person name="Gelhaye E."/>
            <person name="Goldberg J."/>
            <person name="Grabherr M.G."/>
            <person name="Kodira C.D."/>
            <person name="Kohler A."/>
            <person name="Kuees U."/>
            <person name="Lindquist E.A."/>
            <person name="Lucas S.M."/>
            <person name="Mago R."/>
            <person name="Mauceli E."/>
            <person name="Morin E."/>
            <person name="Murat C."/>
            <person name="Pangilinan J.L."/>
            <person name="Park R."/>
            <person name="Pearson M."/>
            <person name="Quesneville H."/>
            <person name="Rouhier N."/>
            <person name="Sakthikumar S."/>
            <person name="Salamov A.A."/>
            <person name="Schmutz J."/>
            <person name="Selles B."/>
            <person name="Shapiro H."/>
            <person name="Tanguay P."/>
            <person name="Tuskan G.A."/>
            <person name="Henrissat B."/>
            <person name="Van de Peer Y."/>
            <person name="Rouze P."/>
            <person name="Ellis J.G."/>
            <person name="Dodds P.N."/>
            <person name="Schein J.E."/>
            <person name="Zhong S."/>
            <person name="Hamelin R.C."/>
            <person name="Grigoriev I.V."/>
            <person name="Szabo L.J."/>
            <person name="Martin F."/>
        </authorList>
    </citation>
    <scope>NUCLEOTIDE SEQUENCE [LARGE SCALE GENOMIC DNA]</scope>
    <source>
        <strain evidence="12">98AG31 / pathotype 3-4-7</strain>
    </source>
</reference>
<keyword evidence="8" id="KW-0964">Secreted</keyword>
<dbReference type="AlphaFoldDB" id="F4S5N1"/>
<dbReference type="eggNOG" id="ENOG502QXM6">
    <property type="taxonomic scope" value="Eukaryota"/>
</dbReference>
<evidence type="ECO:0000313" key="12">
    <source>
        <dbReference type="Proteomes" id="UP000001072"/>
    </source>
</evidence>